<reference evidence="2" key="1">
    <citation type="journal article" date="2014" name="Front. Microbiol.">
        <title>High frequency of phylogenetically diverse reductive dehalogenase-homologous genes in deep subseafloor sedimentary metagenomes.</title>
        <authorList>
            <person name="Kawai M."/>
            <person name="Futagami T."/>
            <person name="Toyoda A."/>
            <person name="Takaki Y."/>
            <person name="Nishi S."/>
            <person name="Hori S."/>
            <person name="Arai W."/>
            <person name="Tsubouchi T."/>
            <person name="Morono Y."/>
            <person name="Uchiyama I."/>
            <person name="Ito T."/>
            <person name="Fujiyama A."/>
            <person name="Inagaki F."/>
            <person name="Takami H."/>
        </authorList>
    </citation>
    <scope>NUCLEOTIDE SEQUENCE</scope>
    <source>
        <strain evidence="2">Expedition CK06-06</strain>
    </source>
</reference>
<dbReference type="SUPFAM" id="SSF55347">
    <property type="entry name" value="Glyceraldehyde-3-phosphate dehydrogenase-like, C-terminal domain"/>
    <property type="match status" value="1"/>
</dbReference>
<sequence>GKLKSSMEYEEKEIKTEDYASILLHFEGGAHGALTVSQVSAGRKNRLFFEISGSKSSLAWDSQCPNELWVGQRSTANQVILKDPSLVIDEVRNCISFPGGHNEG</sequence>
<organism evidence="2">
    <name type="scientific">marine sediment metagenome</name>
    <dbReference type="NCBI Taxonomy" id="412755"/>
    <lineage>
        <taxon>unclassified sequences</taxon>
        <taxon>metagenomes</taxon>
        <taxon>ecological metagenomes</taxon>
    </lineage>
</organism>
<feature type="non-terminal residue" evidence="2">
    <location>
        <position position="104"/>
    </location>
</feature>
<gene>
    <name evidence="2" type="ORF">S03H2_71119</name>
</gene>
<proteinExistence type="predicted"/>
<accession>X1JZE6</accession>
<dbReference type="AlphaFoldDB" id="X1JZE6"/>
<protein>
    <recommendedName>
        <fullName evidence="1">GFO/IDH/MocA-like oxidoreductase domain-containing protein</fullName>
    </recommendedName>
</protein>
<evidence type="ECO:0000313" key="2">
    <source>
        <dbReference type="EMBL" id="GAH99577.1"/>
    </source>
</evidence>
<dbReference type="InterPro" id="IPR055170">
    <property type="entry name" value="GFO_IDH_MocA-like_dom"/>
</dbReference>
<feature type="non-terminal residue" evidence="2">
    <location>
        <position position="1"/>
    </location>
</feature>
<feature type="domain" description="GFO/IDH/MocA-like oxidoreductase" evidence="1">
    <location>
        <begin position="12"/>
        <end position="58"/>
    </location>
</feature>
<dbReference type="Gene3D" id="3.30.360.10">
    <property type="entry name" value="Dihydrodipicolinate Reductase, domain 2"/>
    <property type="match status" value="1"/>
</dbReference>
<dbReference type="EMBL" id="BARU01047471">
    <property type="protein sequence ID" value="GAH99577.1"/>
    <property type="molecule type" value="Genomic_DNA"/>
</dbReference>
<name>X1JZE6_9ZZZZ</name>
<comment type="caution">
    <text evidence="2">The sequence shown here is derived from an EMBL/GenBank/DDBJ whole genome shotgun (WGS) entry which is preliminary data.</text>
</comment>
<evidence type="ECO:0000259" key="1">
    <source>
        <dbReference type="Pfam" id="PF22725"/>
    </source>
</evidence>
<dbReference type="Pfam" id="PF22725">
    <property type="entry name" value="GFO_IDH_MocA_C3"/>
    <property type="match status" value="1"/>
</dbReference>